<accession>A0A8B6FWM9</accession>
<organism evidence="2 3">
    <name type="scientific">Mytilus galloprovincialis</name>
    <name type="common">Mediterranean mussel</name>
    <dbReference type="NCBI Taxonomy" id="29158"/>
    <lineage>
        <taxon>Eukaryota</taxon>
        <taxon>Metazoa</taxon>
        <taxon>Spiralia</taxon>
        <taxon>Lophotrochozoa</taxon>
        <taxon>Mollusca</taxon>
        <taxon>Bivalvia</taxon>
        <taxon>Autobranchia</taxon>
        <taxon>Pteriomorphia</taxon>
        <taxon>Mytilida</taxon>
        <taxon>Mytiloidea</taxon>
        <taxon>Mytilidae</taxon>
        <taxon>Mytilinae</taxon>
        <taxon>Mytilus</taxon>
    </lineage>
</organism>
<sequence>MIIPVVKIHHGRSEYYDGGVLVSKFTPNIFVTQPLEIMSGFVGDLSEKQSTALQKFRENVKDVLEPEHDDHYLLRWLRARNFDLKKSEDMLRKHLIWRKEEDIDNILRQKTPDVIENYYPGGHCGFDKDGSPVWIDPIGNIDPKGTIEEE</sequence>
<dbReference type="InterPro" id="IPR051064">
    <property type="entry name" value="SEC14/CRAL-TRIO_domain"/>
</dbReference>
<dbReference type="SUPFAM" id="SSF46938">
    <property type="entry name" value="CRAL/TRIO N-terminal domain"/>
    <property type="match status" value="1"/>
</dbReference>
<feature type="domain" description="CRAL/TRIO N-terminal" evidence="1">
    <location>
        <begin position="69"/>
        <end position="94"/>
    </location>
</feature>
<name>A0A8B6FWM9_MYTGA</name>
<keyword evidence="3" id="KW-1185">Reference proteome</keyword>
<protein>
    <recommendedName>
        <fullName evidence="1">CRAL/TRIO N-terminal domain-containing protein</fullName>
    </recommendedName>
</protein>
<dbReference type="PANTHER" id="PTHR23324:SF83">
    <property type="entry name" value="SEC14-LIKE PROTEIN 2"/>
    <property type="match status" value="1"/>
</dbReference>
<reference evidence="2" key="1">
    <citation type="submission" date="2018-11" db="EMBL/GenBank/DDBJ databases">
        <authorList>
            <person name="Alioto T."/>
            <person name="Alioto T."/>
        </authorList>
    </citation>
    <scope>NUCLEOTIDE SEQUENCE</scope>
</reference>
<dbReference type="GO" id="GO:0005737">
    <property type="term" value="C:cytoplasm"/>
    <property type="evidence" value="ECO:0007669"/>
    <property type="project" value="TreeGrafter"/>
</dbReference>
<evidence type="ECO:0000259" key="1">
    <source>
        <dbReference type="SMART" id="SM01100"/>
    </source>
</evidence>
<dbReference type="InterPro" id="IPR036865">
    <property type="entry name" value="CRAL-TRIO_dom_sf"/>
</dbReference>
<dbReference type="EMBL" id="UYJE01007606">
    <property type="protein sequence ID" value="VDI56430.1"/>
    <property type="molecule type" value="Genomic_DNA"/>
</dbReference>
<dbReference type="SUPFAM" id="SSF52087">
    <property type="entry name" value="CRAL/TRIO domain"/>
    <property type="match status" value="1"/>
</dbReference>
<gene>
    <name evidence="2" type="ORF">MGAL_10B077444</name>
</gene>
<dbReference type="AlphaFoldDB" id="A0A8B6FWM9"/>
<feature type="non-terminal residue" evidence="2">
    <location>
        <position position="150"/>
    </location>
</feature>
<dbReference type="PANTHER" id="PTHR23324">
    <property type="entry name" value="SEC14 RELATED PROTEIN"/>
    <property type="match status" value="1"/>
</dbReference>
<evidence type="ECO:0000313" key="3">
    <source>
        <dbReference type="Proteomes" id="UP000596742"/>
    </source>
</evidence>
<dbReference type="OrthoDB" id="6146271at2759"/>
<comment type="caution">
    <text evidence="2">The sequence shown here is derived from an EMBL/GenBank/DDBJ whole genome shotgun (WGS) entry which is preliminary data.</text>
</comment>
<dbReference type="Proteomes" id="UP000596742">
    <property type="component" value="Unassembled WGS sequence"/>
</dbReference>
<dbReference type="SMART" id="SM01100">
    <property type="entry name" value="CRAL_TRIO_N"/>
    <property type="match status" value="1"/>
</dbReference>
<dbReference type="InterPro" id="IPR011074">
    <property type="entry name" value="CRAL/TRIO_N_dom"/>
</dbReference>
<evidence type="ECO:0000313" key="2">
    <source>
        <dbReference type="EMBL" id="VDI56430.1"/>
    </source>
</evidence>
<dbReference type="Pfam" id="PF03765">
    <property type="entry name" value="CRAL_TRIO_N"/>
    <property type="match status" value="1"/>
</dbReference>
<dbReference type="InterPro" id="IPR036273">
    <property type="entry name" value="CRAL/TRIO_N_dom_sf"/>
</dbReference>
<dbReference type="Gene3D" id="3.40.525.10">
    <property type="entry name" value="CRAL-TRIO lipid binding domain"/>
    <property type="match status" value="1"/>
</dbReference>
<proteinExistence type="predicted"/>